<reference evidence="1" key="2">
    <citation type="journal article" date="2015" name="Fish Shellfish Immunol.">
        <title>Early steps in the European eel (Anguilla anguilla)-Vibrio vulnificus interaction in the gills: Role of the RtxA13 toxin.</title>
        <authorList>
            <person name="Callol A."/>
            <person name="Pajuelo D."/>
            <person name="Ebbesson L."/>
            <person name="Teles M."/>
            <person name="MacKenzie S."/>
            <person name="Amaro C."/>
        </authorList>
    </citation>
    <scope>NUCLEOTIDE SEQUENCE</scope>
</reference>
<evidence type="ECO:0000313" key="1">
    <source>
        <dbReference type="EMBL" id="JAH44587.1"/>
    </source>
</evidence>
<reference evidence="1" key="1">
    <citation type="submission" date="2014-11" db="EMBL/GenBank/DDBJ databases">
        <authorList>
            <person name="Amaro Gonzalez C."/>
        </authorList>
    </citation>
    <scope>NUCLEOTIDE SEQUENCE</scope>
</reference>
<dbReference type="AlphaFoldDB" id="A0A0E9STK8"/>
<name>A0A0E9STK8_ANGAN</name>
<accession>A0A0E9STK8</accession>
<dbReference type="EMBL" id="GBXM01063990">
    <property type="protein sequence ID" value="JAH44587.1"/>
    <property type="molecule type" value="Transcribed_RNA"/>
</dbReference>
<protein>
    <submittedName>
        <fullName evidence="1">Uncharacterized protein</fullName>
    </submittedName>
</protein>
<proteinExistence type="predicted"/>
<organism evidence="1">
    <name type="scientific">Anguilla anguilla</name>
    <name type="common">European freshwater eel</name>
    <name type="synonym">Muraena anguilla</name>
    <dbReference type="NCBI Taxonomy" id="7936"/>
    <lineage>
        <taxon>Eukaryota</taxon>
        <taxon>Metazoa</taxon>
        <taxon>Chordata</taxon>
        <taxon>Craniata</taxon>
        <taxon>Vertebrata</taxon>
        <taxon>Euteleostomi</taxon>
        <taxon>Actinopterygii</taxon>
        <taxon>Neopterygii</taxon>
        <taxon>Teleostei</taxon>
        <taxon>Anguilliformes</taxon>
        <taxon>Anguillidae</taxon>
        <taxon>Anguilla</taxon>
    </lineage>
</organism>
<sequence length="29" mass="3424">MRIAICCLYHIPFHISVLRIDGLLFPRIL</sequence>